<proteinExistence type="predicted"/>
<keyword evidence="2" id="KW-0472">Membrane</keyword>
<keyword evidence="1" id="KW-0175">Coiled coil</keyword>
<sequence length="101" mass="11932">MEILTKHLLFFAQNTTIAPVLLFVFVLCLCLFVKKKEIQISLKKLKKKKKEMLMKDEEMKTEQHDVDDEKTNKTIQDENQSFSSAYEHCPNKERKIKTVVN</sequence>
<accession>X6MI64</accession>
<evidence type="ECO:0000313" key="4">
    <source>
        <dbReference type="Proteomes" id="UP000023152"/>
    </source>
</evidence>
<dbReference type="Proteomes" id="UP000023152">
    <property type="component" value="Unassembled WGS sequence"/>
</dbReference>
<reference evidence="3 4" key="1">
    <citation type="journal article" date="2013" name="Curr. Biol.">
        <title>The Genome of the Foraminiferan Reticulomyxa filosa.</title>
        <authorList>
            <person name="Glockner G."/>
            <person name="Hulsmann N."/>
            <person name="Schleicher M."/>
            <person name="Noegel A.A."/>
            <person name="Eichinger L."/>
            <person name="Gallinger C."/>
            <person name="Pawlowski J."/>
            <person name="Sierra R."/>
            <person name="Euteneuer U."/>
            <person name="Pillet L."/>
            <person name="Moustafa A."/>
            <person name="Platzer M."/>
            <person name="Groth M."/>
            <person name="Szafranski K."/>
            <person name="Schliwa M."/>
        </authorList>
    </citation>
    <scope>NUCLEOTIDE SEQUENCE [LARGE SCALE GENOMIC DNA]</scope>
</reference>
<feature type="coiled-coil region" evidence="1">
    <location>
        <begin position="35"/>
        <end position="62"/>
    </location>
</feature>
<name>X6MI64_RETFI</name>
<keyword evidence="2" id="KW-1133">Transmembrane helix</keyword>
<keyword evidence="4" id="KW-1185">Reference proteome</keyword>
<comment type="caution">
    <text evidence="3">The sequence shown here is derived from an EMBL/GenBank/DDBJ whole genome shotgun (WGS) entry which is preliminary data.</text>
</comment>
<gene>
    <name evidence="3" type="ORF">RFI_24625</name>
</gene>
<keyword evidence="2" id="KW-0812">Transmembrane</keyword>
<feature type="transmembrane region" description="Helical" evidence="2">
    <location>
        <begin position="16"/>
        <end position="33"/>
    </location>
</feature>
<organism evidence="3 4">
    <name type="scientific">Reticulomyxa filosa</name>
    <dbReference type="NCBI Taxonomy" id="46433"/>
    <lineage>
        <taxon>Eukaryota</taxon>
        <taxon>Sar</taxon>
        <taxon>Rhizaria</taxon>
        <taxon>Retaria</taxon>
        <taxon>Foraminifera</taxon>
        <taxon>Monothalamids</taxon>
        <taxon>Reticulomyxidae</taxon>
        <taxon>Reticulomyxa</taxon>
    </lineage>
</organism>
<protein>
    <submittedName>
        <fullName evidence="3">Uncharacterized protein</fullName>
    </submittedName>
</protein>
<evidence type="ECO:0000256" key="2">
    <source>
        <dbReference type="SAM" id="Phobius"/>
    </source>
</evidence>
<evidence type="ECO:0000313" key="3">
    <source>
        <dbReference type="EMBL" id="ETO12750.1"/>
    </source>
</evidence>
<evidence type="ECO:0000256" key="1">
    <source>
        <dbReference type="SAM" id="Coils"/>
    </source>
</evidence>
<dbReference type="AlphaFoldDB" id="X6MI64"/>
<dbReference type="EMBL" id="ASPP01021119">
    <property type="protein sequence ID" value="ETO12750.1"/>
    <property type="molecule type" value="Genomic_DNA"/>
</dbReference>